<organism evidence="1 2">
    <name type="scientific">Colocasia esculenta</name>
    <name type="common">Wild taro</name>
    <name type="synonym">Arum esculentum</name>
    <dbReference type="NCBI Taxonomy" id="4460"/>
    <lineage>
        <taxon>Eukaryota</taxon>
        <taxon>Viridiplantae</taxon>
        <taxon>Streptophyta</taxon>
        <taxon>Embryophyta</taxon>
        <taxon>Tracheophyta</taxon>
        <taxon>Spermatophyta</taxon>
        <taxon>Magnoliopsida</taxon>
        <taxon>Liliopsida</taxon>
        <taxon>Araceae</taxon>
        <taxon>Aroideae</taxon>
        <taxon>Colocasieae</taxon>
        <taxon>Colocasia</taxon>
    </lineage>
</organism>
<dbReference type="Proteomes" id="UP000652761">
    <property type="component" value="Unassembled WGS sequence"/>
</dbReference>
<feature type="non-terminal residue" evidence="1">
    <location>
        <position position="101"/>
    </location>
</feature>
<evidence type="ECO:0000313" key="2">
    <source>
        <dbReference type="Proteomes" id="UP000652761"/>
    </source>
</evidence>
<protein>
    <submittedName>
        <fullName evidence="1">Uncharacterized protein</fullName>
    </submittedName>
</protein>
<evidence type="ECO:0000313" key="1">
    <source>
        <dbReference type="EMBL" id="MQM21588.1"/>
    </source>
</evidence>
<proteinExistence type="predicted"/>
<comment type="caution">
    <text evidence="1">The sequence shown here is derived from an EMBL/GenBank/DDBJ whole genome shotgun (WGS) entry which is preliminary data.</text>
</comment>
<dbReference type="EMBL" id="NMUH01011264">
    <property type="protein sequence ID" value="MQM21588.1"/>
    <property type="molecule type" value="Genomic_DNA"/>
</dbReference>
<reference evidence="1" key="1">
    <citation type="submission" date="2017-07" db="EMBL/GenBank/DDBJ databases">
        <title>Taro Niue Genome Assembly and Annotation.</title>
        <authorList>
            <person name="Atibalentja N."/>
            <person name="Keating K."/>
            <person name="Fields C.J."/>
        </authorList>
    </citation>
    <scope>NUCLEOTIDE SEQUENCE</scope>
    <source>
        <strain evidence="1">Niue_2</strain>
        <tissue evidence="1">Leaf</tissue>
    </source>
</reference>
<keyword evidence="2" id="KW-1185">Reference proteome</keyword>
<sequence>MVLVLRRGRVVRAGRVLGLSGVGRRRSFLREGPNGVVLRMEVGTLDPLALSMLPSPSRLCFLCGLGVWECENSMLEFRRDLSWGRDDVAAGEAAMTSSRHL</sequence>
<gene>
    <name evidence="1" type="ORF">Taro_054632</name>
</gene>
<name>A0A843XP15_COLES</name>
<dbReference type="AlphaFoldDB" id="A0A843XP15"/>
<accession>A0A843XP15</accession>